<dbReference type="EMBL" id="LAZR01010808">
    <property type="protein sequence ID" value="KKM64941.1"/>
    <property type="molecule type" value="Genomic_DNA"/>
</dbReference>
<proteinExistence type="predicted"/>
<sequence>MRKILLLSLVLIFTITQLAFGAISYTKDYTSANDGETYGGQD</sequence>
<reference evidence="1" key="1">
    <citation type="journal article" date="2015" name="Nature">
        <title>Complex archaea that bridge the gap between prokaryotes and eukaryotes.</title>
        <authorList>
            <person name="Spang A."/>
            <person name="Saw J.H."/>
            <person name="Jorgensen S.L."/>
            <person name="Zaremba-Niedzwiedzka K."/>
            <person name="Martijn J."/>
            <person name="Lind A.E."/>
            <person name="van Eijk R."/>
            <person name="Schleper C."/>
            <person name="Guy L."/>
            <person name="Ettema T.J."/>
        </authorList>
    </citation>
    <scope>NUCLEOTIDE SEQUENCE</scope>
</reference>
<gene>
    <name evidence="1" type="ORF">LCGC14_1496240</name>
</gene>
<organism evidence="1">
    <name type="scientific">marine sediment metagenome</name>
    <dbReference type="NCBI Taxonomy" id="412755"/>
    <lineage>
        <taxon>unclassified sequences</taxon>
        <taxon>metagenomes</taxon>
        <taxon>ecological metagenomes</taxon>
    </lineage>
</organism>
<accession>A0A0F9JR92</accession>
<comment type="caution">
    <text evidence="1">The sequence shown here is derived from an EMBL/GenBank/DDBJ whole genome shotgun (WGS) entry which is preliminary data.</text>
</comment>
<name>A0A0F9JR92_9ZZZZ</name>
<dbReference type="AlphaFoldDB" id="A0A0F9JR92"/>
<protein>
    <submittedName>
        <fullName evidence="1">Uncharacterized protein</fullName>
    </submittedName>
</protein>
<evidence type="ECO:0000313" key="1">
    <source>
        <dbReference type="EMBL" id="KKM64941.1"/>
    </source>
</evidence>
<feature type="non-terminal residue" evidence="1">
    <location>
        <position position="42"/>
    </location>
</feature>